<dbReference type="Gene3D" id="1.10.287.70">
    <property type="match status" value="1"/>
</dbReference>
<dbReference type="InterPro" id="IPR013099">
    <property type="entry name" value="K_chnl_dom"/>
</dbReference>
<protein>
    <submittedName>
        <fullName evidence="3">Two pore domain potassium channel family protein</fullName>
    </submittedName>
</protein>
<keyword evidence="4" id="KW-1185">Reference proteome</keyword>
<dbReference type="EMBL" id="JAAXLA010000008">
    <property type="protein sequence ID" value="NMH96988.1"/>
    <property type="molecule type" value="Genomic_DNA"/>
</dbReference>
<comment type="caution">
    <text evidence="3">The sequence shown here is derived from an EMBL/GenBank/DDBJ whole genome shotgun (WGS) entry which is preliminary data.</text>
</comment>
<organism evidence="3 4">
    <name type="scientific">Pseudonocardia acidicola</name>
    <dbReference type="NCBI Taxonomy" id="2724939"/>
    <lineage>
        <taxon>Bacteria</taxon>
        <taxon>Bacillati</taxon>
        <taxon>Actinomycetota</taxon>
        <taxon>Actinomycetes</taxon>
        <taxon>Pseudonocardiales</taxon>
        <taxon>Pseudonocardiaceae</taxon>
        <taxon>Pseudonocardia</taxon>
    </lineage>
</organism>
<dbReference type="SUPFAM" id="SSF81324">
    <property type="entry name" value="Voltage-gated potassium channels"/>
    <property type="match status" value="1"/>
</dbReference>
<keyword evidence="1" id="KW-0472">Membrane</keyword>
<dbReference type="GO" id="GO:0034220">
    <property type="term" value="P:monoatomic ion transmembrane transport"/>
    <property type="evidence" value="ECO:0007669"/>
    <property type="project" value="UniProtKB-KW"/>
</dbReference>
<proteinExistence type="predicted"/>
<evidence type="ECO:0000259" key="2">
    <source>
        <dbReference type="Pfam" id="PF07885"/>
    </source>
</evidence>
<keyword evidence="3" id="KW-0406">Ion transport</keyword>
<feature type="transmembrane region" description="Helical" evidence="1">
    <location>
        <begin position="62"/>
        <end position="81"/>
    </location>
</feature>
<evidence type="ECO:0000313" key="4">
    <source>
        <dbReference type="Proteomes" id="UP000820669"/>
    </source>
</evidence>
<keyword evidence="3" id="KW-0407">Ion channel</keyword>
<sequence>MRSTLTVAALITVYYLVPLTRRATPVTLLQLLGGLVAITVFATWQVRSIVRSPYPAMRAIETLAAAVPLYLLLFAAFYYMLADSQPLSFTQPVGRTDALYFTMTVFSTVGFGDIAPVTPVARVVVTVQMVTNLLVIGVLLRAVLGAVRLGRSRRDADRPDDGPVGRGG</sequence>
<name>A0ABX1S9Z2_9PSEU</name>
<feature type="transmembrane region" description="Helical" evidence="1">
    <location>
        <begin position="32"/>
        <end position="50"/>
    </location>
</feature>
<evidence type="ECO:0000256" key="1">
    <source>
        <dbReference type="SAM" id="Phobius"/>
    </source>
</evidence>
<dbReference type="Proteomes" id="UP000820669">
    <property type="component" value="Unassembled WGS sequence"/>
</dbReference>
<feature type="transmembrane region" description="Helical" evidence="1">
    <location>
        <begin position="120"/>
        <end position="144"/>
    </location>
</feature>
<keyword evidence="1" id="KW-0812">Transmembrane</keyword>
<keyword evidence="1" id="KW-1133">Transmembrane helix</keyword>
<dbReference type="Pfam" id="PF07885">
    <property type="entry name" value="Ion_trans_2"/>
    <property type="match status" value="1"/>
</dbReference>
<evidence type="ECO:0000313" key="3">
    <source>
        <dbReference type="EMBL" id="NMH96988.1"/>
    </source>
</evidence>
<gene>
    <name evidence="3" type="ORF">HF526_06600</name>
</gene>
<feature type="domain" description="Potassium channel" evidence="2">
    <location>
        <begin position="70"/>
        <end position="144"/>
    </location>
</feature>
<reference evidence="3 4" key="1">
    <citation type="submission" date="2020-04" db="EMBL/GenBank/DDBJ databases">
        <authorList>
            <person name="Klaysubun C."/>
            <person name="Duangmal K."/>
            <person name="Lipun K."/>
        </authorList>
    </citation>
    <scope>NUCLEOTIDE SEQUENCE [LARGE SCALE GENOMIC DNA]</scope>
    <source>
        <strain evidence="3 4">K10HN5</strain>
    </source>
</reference>
<accession>A0ABX1S9Z2</accession>
<keyword evidence="3" id="KW-0813">Transport</keyword>